<accession>A0A0M0G0E2</accession>
<comment type="caution">
    <text evidence="2">The sequence shown here is derived from an EMBL/GenBank/DDBJ whole genome shotgun (WGS) entry which is preliminary data.</text>
</comment>
<dbReference type="AlphaFoldDB" id="A0A0M0G0E2"/>
<dbReference type="InterPro" id="IPR036866">
    <property type="entry name" value="RibonucZ/Hydroxyglut_hydro"/>
</dbReference>
<feature type="domain" description="Metallo-beta-lactamase" evidence="1">
    <location>
        <begin position="30"/>
        <end position="244"/>
    </location>
</feature>
<name>A0A0M0G0E2_9BACI</name>
<dbReference type="Gene3D" id="3.60.15.10">
    <property type="entry name" value="Ribonuclease Z/Hydroxyacylglutathione hydrolase-like"/>
    <property type="match status" value="1"/>
</dbReference>
<sequence>MNPIETAFFTIHLLCEGVYEVIAKPGQGAWSNAGIIDLGGKTLIFDTMSTPSAGYELRTQAERLTGNTKMEVINSHFHGDHMFGNQAFEGFPIYSTAITKQWIKEKNDVEDLDLEREEMKAYLHGIEQRIAQEADPVLIESLTLQMEEMTLILHDISRLKLFLPDRIFDTEHVFNGYLREAVICCHGGGHSPSDSYLYLPQDSVLFAGDLITRKLHVPIYDPVSYLALIEEIGDLKVETYVPGHGDSGGRELLDSMKGYLTMLLERAQKAHDRGIPMETFVKDFVHPPEYAEWLGIHGIQGNLRKVYECTSIIRTEMNP</sequence>
<keyword evidence="3" id="KW-1185">Reference proteome</keyword>
<dbReference type="SUPFAM" id="SSF56281">
    <property type="entry name" value="Metallo-hydrolase/oxidoreductase"/>
    <property type="match status" value="1"/>
</dbReference>
<dbReference type="InterPro" id="IPR050855">
    <property type="entry name" value="NDM-1-like"/>
</dbReference>
<dbReference type="EMBL" id="LGUE01000008">
    <property type="protein sequence ID" value="KON83279.1"/>
    <property type="molecule type" value="Genomic_DNA"/>
</dbReference>
<organism evidence="2 3">
    <name type="scientific">Rossellomorea marisflavi</name>
    <dbReference type="NCBI Taxonomy" id="189381"/>
    <lineage>
        <taxon>Bacteria</taxon>
        <taxon>Bacillati</taxon>
        <taxon>Bacillota</taxon>
        <taxon>Bacilli</taxon>
        <taxon>Bacillales</taxon>
        <taxon>Bacillaceae</taxon>
        <taxon>Rossellomorea</taxon>
    </lineage>
</organism>
<evidence type="ECO:0000313" key="3">
    <source>
        <dbReference type="Proteomes" id="UP000037405"/>
    </source>
</evidence>
<dbReference type="PANTHER" id="PTHR42951">
    <property type="entry name" value="METALLO-BETA-LACTAMASE DOMAIN-CONTAINING"/>
    <property type="match status" value="1"/>
</dbReference>
<dbReference type="SMART" id="SM00849">
    <property type="entry name" value="Lactamase_B"/>
    <property type="match status" value="1"/>
</dbReference>
<dbReference type="RefSeq" id="WP_053429894.1">
    <property type="nucleotide sequence ID" value="NZ_LGUE01000008.1"/>
</dbReference>
<evidence type="ECO:0000313" key="2">
    <source>
        <dbReference type="EMBL" id="KON83279.1"/>
    </source>
</evidence>
<gene>
    <name evidence="2" type="ORF">AF331_20910</name>
</gene>
<proteinExistence type="predicted"/>
<dbReference type="Proteomes" id="UP000037405">
    <property type="component" value="Unassembled WGS sequence"/>
</dbReference>
<reference evidence="3" key="1">
    <citation type="submission" date="2015-07" db="EMBL/GenBank/DDBJ databases">
        <title>Fjat-14235 jcm11544.</title>
        <authorList>
            <person name="Liu B."/>
            <person name="Wang J."/>
            <person name="Zhu Y."/>
            <person name="Liu G."/>
            <person name="Chen Q."/>
            <person name="Chen Z."/>
            <person name="Lan J."/>
            <person name="Che J."/>
            <person name="Ge C."/>
            <person name="Shi H."/>
            <person name="Pan Z."/>
            <person name="Liu X."/>
        </authorList>
    </citation>
    <scope>NUCLEOTIDE SEQUENCE [LARGE SCALE GENOMIC DNA]</scope>
    <source>
        <strain evidence="3">JCM 11544</strain>
    </source>
</reference>
<dbReference type="InterPro" id="IPR001279">
    <property type="entry name" value="Metallo-B-lactamas"/>
</dbReference>
<dbReference type="CDD" id="cd16282">
    <property type="entry name" value="metallo-hydrolase-like_MBL-fold"/>
    <property type="match status" value="1"/>
</dbReference>
<evidence type="ECO:0000259" key="1">
    <source>
        <dbReference type="SMART" id="SM00849"/>
    </source>
</evidence>
<protein>
    <recommendedName>
        <fullName evidence="1">Metallo-beta-lactamase domain-containing protein</fullName>
    </recommendedName>
</protein>
<dbReference type="OrthoDB" id="420651at2"/>
<dbReference type="PANTHER" id="PTHR42951:SF4">
    <property type="entry name" value="ACYL-COENZYME A THIOESTERASE MBLAC2"/>
    <property type="match status" value="1"/>
</dbReference>
<dbReference type="PATRIC" id="fig|189381.12.peg.3721"/>
<dbReference type="Pfam" id="PF00753">
    <property type="entry name" value="Lactamase_B"/>
    <property type="match status" value="1"/>
</dbReference>